<dbReference type="GO" id="GO:0005615">
    <property type="term" value="C:extracellular space"/>
    <property type="evidence" value="ECO:0007669"/>
    <property type="project" value="TreeGrafter"/>
</dbReference>
<evidence type="ECO:0000256" key="3">
    <source>
        <dbReference type="ARBA" id="ARBA00022525"/>
    </source>
</evidence>
<dbReference type="GO" id="GO:0071542">
    <property type="term" value="P:dopaminergic neuron differentiation"/>
    <property type="evidence" value="ECO:0007669"/>
    <property type="project" value="TreeGrafter"/>
</dbReference>
<evidence type="ECO:0000259" key="9">
    <source>
        <dbReference type="Pfam" id="PF20145"/>
    </source>
</evidence>
<accession>A0A836CZW2</accession>
<dbReference type="Pfam" id="PF10208">
    <property type="entry name" value="ARMET_C"/>
    <property type="match status" value="1"/>
</dbReference>
<keyword evidence="4" id="KW-0732">Signal</keyword>
<proteinExistence type="inferred from homology"/>
<dbReference type="Gene3D" id="1.10.225.10">
    <property type="entry name" value="Saposin-like"/>
    <property type="match status" value="1"/>
</dbReference>
<evidence type="ECO:0000256" key="5">
    <source>
        <dbReference type="ARBA" id="ARBA00023054"/>
    </source>
</evidence>
<evidence type="ECO:0008006" key="12">
    <source>
        <dbReference type="Google" id="ProtNLM"/>
    </source>
</evidence>
<dbReference type="SUPFAM" id="SSF68906">
    <property type="entry name" value="SAP domain"/>
    <property type="match status" value="1"/>
</dbReference>
<evidence type="ECO:0000256" key="6">
    <source>
        <dbReference type="ARBA" id="ARBA00023157"/>
    </source>
</evidence>
<evidence type="ECO:0000256" key="4">
    <source>
        <dbReference type="ARBA" id="ARBA00022729"/>
    </source>
</evidence>
<comment type="caution">
    <text evidence="10">The sequence shown here is derived from an EMBL/GenBank/DDBJ whole genome shotgun (WGS) entry which is preliminary data.</text>
</comment>
<comment type="subcellular location">
    <subcellularLocation>
        <location evidence="1">Secreted</location>
    </subcellularLocation>
</comment>
<protein>
    <recommendedName>
        <fullName evidence="12">Cerebral dopamine neurotrophic factor</fullName>
    </recommendedName>
</protein>
<dbReference type="AlphaFoldDB" id="A0A836CZW2"/>
<feature type="region of interest" description="Disordered" evidence="7">
    <location>
        <begin position="634"/>
        <end position="665"/>
    </location>
</feature>
<feature type="compositionally biased region" description="Basic and acidic residues" evidence="7">
    <location>
        <begin position="586"/>
        <end position="613"/>
    </location>
</feature>
<dbReference type="InterPro" id="IPR009533">
    <property type="entry name" value="FAM107"/>
</dbReference>
<keyword evidence="6" id="KW-1015">Disulfide bond</keyword>
<dbReference type="PANTHER" id="PTHR12990:SF9">
    <property type="entry name" value="CEREBRAL DOPAMINE NEUROTROPHIC FACTOR"/>
    <property type="match status" value="1"/>
</dbReference>
<organism evidence="10 11">
    <name type="scientific">Ovis aries</name>
    <name type="common">Sheep</name>
    <dbReference type="NCBI Taxonomy" id="9940"/>
    <lineage>
        <taxon>Eukaryota</taxon>
        <taxon>Metazoa</taxon>
        <taxon>Chordata</taxon>
        <taxon>Craniata</taxon>
        <taxon>Vertebrata</taxon>
        <taxon>Euteleostomi</taxon>
        <taxon>Mammalia</taxon>
        <taxon>Eutheria</taxon>
        <taxon>Laurasiatheria</taxon>
        <taxon>Artiodactyla</taxon>
        <taxon>Ruminantia</taxon>
        <taxon>Pecora</taxon>
        <taxon>Bovidae</taxon>
        <taxon>Caprinae</taxon>
        <taxon>Ovis</taxon>
    </lineage>
</organism>
<feature type="region of interest" description="Disordered" evidence="7">
    <location>
        <begin position="169"/>
        <end position="189"/>
    </location>
</feature>
<dbReference type="Pfam" id="PF06625">
    <property type="entry name" value="DUF1151"/>
    <property type="match status" value="1"/>
</dbReference>
<keyword evidence="5" id="KW-0175">Coiled coil</keyword>
<name>A0A836CZW2_SHEEP</name>
<evidence type="ECO:0000259" key="8">
    <source>
        <dbReference type="Pfam" id="PF10208"/>
    </source>
</evidence>
<sequence>MVAFCAGLWVSNPGRAQGQEAGGIPGADCEVCQEFLSRFYNSLIARGVNFSLDTIEKELINFCLDVKGKENRLCYYLGATKDAATKILSEVTRPMSVHMPAVKICEKLKKMDSQICELKYEKKLDLASVDLSKLRVAELKQILHGWGEECRACAEKTDYVNLIKELAPKSTGHGKHRTPAQGARAHQLSSFPTGDLPSSMFRKKLVLPAAFRDCPRPKRADTQVTREVKKAPQRKGEIQVPIQRQMAAQTGIQATTLPSSPLTPLRICLGLRMEDQFMKQLLFSLLFPDHQLLKRQWFMKPAVMLDAKTGSEVLQSCFFVHLEPVAALTLIAMFLEVHALPFISVPGFFSWLPSSKREVPPALTGDPLAENMIVFLQSRAGPSCWPVLMSSLQRYRNGHIHDCQGLAGNTKSVFQSRGQVLLTVLRRKEYKKSQMSKQKDEVKAESMGGLLGRREKFGSGPGLQTCMAVCGGLSLWPGDSIPDVFKKFSVKMSGEEGPGGLVGASIVANGSTVPPDSPLEDPDPKDTYLIPRNIMAEPDYIDDDNPELIRPQKLVNPVKTSRNHQDLHRELLMNQKRGLAPQNKPELQKVMEKRKRDQVIKQKEEEAQKKKSDLEIELLKRQQKLEQLELEKQKLQEEQENAPEFVKVKGNLRRTGQEVAQAQES</sequence>
<dbReference type="Proteomes" id="UP000664991">
    <property type="component" value="Unassembled WGS sequence"/>
</dbReference>
<dbReference type="EMBL" id="JAEMGP010000013">
    <property type="protein sequence ID" value="KAG5201421.1"/>
    <property type="molecule type" value="Genomic_DNA"/>
</dbReference>
<feature type="domain" description="ARMET C-terminal" evidence="8">
    <location>
        <begin position="128"/>
        <end position="169"/>
    </location>
</feature>
<dbReference type="InterPro" id="IPR036361">
    <property type="entry name" value="SAP_dom_sf"/>
</dbReference>
<dbReference type="InterPro" id="IPR045333">
    <property type="entry name" value="ARMET-like"/>
</dbReference>
<evidence type="ECO:0000256" key="7">
    <source>
        <dbReference type="SAM" id="MobiDB-lite"/>
    </source>
</evidence>
<dbReference type="InterPro" id="IPR019345">
    <property type="entry name" value="ARMET_C"/>
</dbReference>
<feature type="compositionally biased region" description="Basic and acidic residues" evidence="7">
    <location>
        <begin position="218"/>
        <end position="237"/>
    </location>
</feature>
<gene>
    <name evidence="10" type="ORF">JEQ12_004184</name>
</gene>
<dbReference type="GO" id="GO:0005783">
    <property type="term" value="C:endoplasmic reticulum"/>
    <property type="evidence" value="ECO:0007669"/>
    <property type="project" value="TreeGrafter"/>
</dbReference>
<feature type="region of interest" description="Disordered" evidence="7">
    <location>
        <begin position="575"/>
        <end position="613"/>
    </location>
</feature>
<dbReference type="Gene3D" id="1.10.720.30">
    <property type="entry name" value="SAP domain"/>
    <property type="match status" value="1"/>
</dbReference>
<feature type="region of interest" description="Disordered" evidence="7">
    <location>
        <begin position="218"/>
        <end position="238"/>
    </location>
</feature>
<dbReference type="PANTHER" id="PTHR12990">
    <property type="entry name" value="ARMET-LIKE PROTEIN"/>
    <property type="match status" value="1"/>
</dbReference>
<keyword evidence="3" id="KW-0964">Secreted</keyword>
<evidence type="ECO:0000313" key="11">
    <source>
        <dbReference type="Proteomes" id="UP000664991"/>
    </source>
</evidence>
<dbReference type="InterPro" id="IPR045332">
    <property type="entry name" value="ARMET_N"/>
</dbReference>
<dbReference type="FunFam" id="1.10.225.10:FF:000003">
    <property type="entry name" value="Mesencephalic astrocyte-derived neurotrophic factor"/>
    <property type="match status" value="1"/>
</dbReference>
<comment type="similarity">
    <text evidence="2">Belongs to the ARMET family.</text>
</comment>
<dbReference type="Pfam" id="PF20145">
    <property type="entry name" value="ARMET_N"/>
    <property type="match status" value="1"/>
</dbReference>
<evidence type="ECO:0000313" key="10">
    <source>
        <dbReference type="EMBL" id="KAG5201421.1"/>
    </source>
</evidence>
<dbReference type="GO" id="GO:0031175">
    <property type="term" value="P:neuron projection development"/>
    <property type="evidence" value="ECO:0007669"/>
    <property type="project" value="TreeGrafter"/>
</dbReference>
<evidence type="ECO:0000256" key="1">
    <source>
        <dbReference type="ARBA" id="ARBA00004613"/>
    </source>
</evidence>
<feature type="domain" description="ARMET N-terminal" evidence="9">
    <location>
        <begin position="28"/>
        <end position="124"/>
    </location>
</feature>
<evidence type="ECO:0000256" key="2">
    <source>
        <dbReference type="ARBA" id="ARBA00005617"/>
    </source>
</evidence>
<reference evidence="10 11" key="1">
    <citation type="submission" date="2020-12" db="EMBL/GenBank/DDBJ databases">
        <title>De novo assembly of Tibetan sheep genome.</title>
        <authorList>
            <person name="Li X."/>
        </authorList>
    </citation>
    <scope>NUCLEOTIDE SEQUENCE [LARGE SCALE GENOMIC DNA]</scope>
    <source>
        <tissue evidence="10">Heart</tissue>
    </source>
</reference>